<evidence type="ECO:0000259" key="2">
    <source>
        <dbReference type="Pfam" id="PF05699"/>
    </source>
</evidence>
<organism evidence="3 4">
    <name type="scientific">Romanomermis culicivorax</name>
    <name type="common">Nematode worm</name>
    <dbReference type="NCBI Taxonomy" id="13658"/>
    <lineage>
        <taxon>Eukaryota</taxon>
        <taxon>Metazoa</taxon>
        <taxon>Ecdysozoa</taxon>
        <taxon>Nematoda</taxon>
        <taxon>Enoplea</taxon>
        <taxon>Dorylaimia</taxon>
        <taxon>Mermithida</taxon>
        <taxon>Mermithoidea</taxon>
        <taxon>Mermithidae</taxon>
        <taxon>Romanomermis</taxon>
    </lineage>
</organism>
<feature type="region of interest" description="Disordered" evidence="1">
    <location>
        <begin position="13"/>
        <end position="35"/>
    </location>
</feature>
<dbReference type="InterPro" id="IPR008906">
    <property type="entry name" value="HATC_C_dom"/>
</dbReference>
<proteinExistence type="predicted"/>
<keyword evidence="3" id="KW-1185">Reference proteome</keyword>
<protein>
    <submittedName>
        <fullName evidence="4">HAT C-terminal dimerisation domain-containing protein</fullName>
    </submittedName>
</protein>
<dbReference type="InterPro" id="IPR012337">
    <property type="entry name" value="RNaseH-like_sf"/>
</dbReference>
<sequence>MFLKNETLKAAVRNDSTSENNTLHTSSSEDEEDQIEPEDINIVNKELLVLSACKYLLICRVKGKPKYIYQEDRENFTNRRISPPKSNSLPNLSLIVKKFASTPASIIPSEQLFSDAGQIRDSTRNRLKATANQRLTTPPQATRLGGAEHYEMENPRFNQFLEAKNNERRNRLEPVFLRLVIRTKLVGYWKRINGMGGSQSS</sequence>
<dbReference type="SUPFAM" id="SSF53098">
    <property type="entry name" value="Ribonuclease H-like"/>
    <property type="match status" value="1"/>
</dbReference>
<reference evidence="4" key="1">
    <citation type="submission" date="2022-11" db="UniProtKB">
        <authorList>
            <consortium name="WormBaseParasite"/>
        </authorList>
    </citation>
    <scope>IDENTIFICATION</scope>
</reference>
<evidence type="ECO:0000313" key="3">
    <source>
        <dbReference type="Proteomes" id="UP000887565"/>
    </source>
</evidence>
<evidence type="ECO:0000313" key="4">
    <source>
        <dbReference type="WBParaSite" id="nRc.2.0.1.t45433-RA"/>
    </source>
</evidence>
<feature type="compositionally biased region" description="Polar residues" evidence="1">
    <location>
        <begin position="14"/>
        <end position="25"/>
    </location>
</feature>
<dbReference type="WBParaSite" id="nRc.2.0.1.t45433-RA">
    <property type="protein sequence ID" value="nRc.2.0.1.t45433-RA"/>
    <property type="gene ID" value="nRc.2.0.1.g45433"/>
</dbReference>
<feature type="domain" description="HAT C-terminal dimerisation" evidence="2">
    <location>
        <begin position="85"/>
        <end position="135"/>
    </location>
</feature>
<name>A0A915L2Y4_ROMCU</name>
<dbReference type="Proteomes" id="UP000887565">
    <property type="component" value="Unplaced"/>
</dbReference>
<dbReference type="Pfam" id="PF05699">
    <property type="entry name" value="Dimer_Tnp_hAT"/>
    <property type="match status" value="1"/>
</dbReference>
<accession>A0A915L2Y4</accession>
<dbReference type="GO" id="GO:0046983">
    <property type="term" value="F:protein dimerization activity"/>
    <property type="evidence" value="ECO:0007669"/>
    <property type="project" value="InterPro"/>
</dbReference>
<evidence type="ECO:0000256" key="1">
    <source>
        <dbReference type="SAM" id="MobiDB-lite"/>
    </source>
</evidence>
<dbReference type="AlphaFoldDB" id="A0A915L2Y4"/>